<comment type="caution">
    <text evidence="1">The sequence shown here is derived from an EMBL/GenBank/DDBJ whole genome shotgun (WGS) entry which is preliminary data.</text>
</comment>
<gene>
    <name evidence="1" type="ORF">BG015_005680</name>
</gene>
<evidence type="ECO:0000313" key="2">
    <source>
        <dbReference type="Proteomes" id="UP000748756"/>
    </source>
</evidence>
<proteinExistence type="predicted"/>
<reference evidence="1" key="1">
    <citation type="journal article" date="2020" name="Fungal Divers.">
        <title>Resolving the Mortierellaceae phylogeny through synthesis of multi-gene phylogenetics and phylogenomics.</title>
        <authorList>
            <person name="Vandepol N."/>
            <person name="Liber J."/>
            <person name="Desiro A."/>
            <person name="Na H."/>
            <person name="Kennedy M."/>
            <person name="Barry K."/>
            <person name="Grigoriev I.V."/>
            <person name="Miller A.N."/>
            <person name="O'Donnell K."/>
            <person name="Stajich J.E."/>
            <person name="Bonito G."/>
        </authorList>
    </citation>
    <scope>NUCLEOTIDE SEQUENCE</scope>
    <source>
        <strain evidence="1">NRRL 6426</strain>
    </source>
</reference>
<keyword evidence="2" id="KW-1185">Reference proteome</keyword>
<accession>A0A9P5R312</accession>
<name>A0A9P5R312_9FUNG</name>
<dbReference type="Proteomes" id="UP000748756">
    <property type="component" value="Unassembled WGS sequence"/>
</dbReference>
<dbReference type="EMBL" id="JAAAUQ010002638">
    <property type="protein sequence ID" value="KAF9121951.1"/>
    <property type="molecule type" value="Genomic_DNA"/>
</dbReference>
<protein>
    <submittedName>
        <fullName evidence="1">Uncharacterized protein</fullName>
    </submittedName>
</protein>
<dbReference type="AlphaFoldDB" id="A0A9P5R312"/>
<feature type="non-terminal residue" evidence="1">
    <location>
        <position position="1"/>
    </location>
</feature>
<sequence length="96" mass="11315">AYIIITRTSDTFNIGGSQLRNQYQQQDQYLWRMRDLIQDKIITADRTINCRHHPNGCPMMTIDLLFPRTSLISIFLGQCNPRLDTLCHTREDRFKA</sequence>
<evidence type="ECO:0000313" key="1">
    <source>
        <dbReference type="EMBL" id="KAF9121951.1"/>
    </source>
</evidence>
<organism evidence="1 2">
    <name type="scientific">Linnemannia schmuckeri</name>
    <dbReference type="NCBI Taxonomy" id="64567"/>
    <lineage>
        <taxon>Eukaryota</taxon>
        <taxon>Fungi</taxon>
        <taxon>Fungi incertae sedis</taxon>
        <taxon>Mucoromycota</taxon>
        <taxon>Mortierellomycotina</taxon>
        <taxon>Mortierellomycetes</taxon>
        <taxon>Mortierellales</taxon>
        <taxon>Mortierellaceae</taxon>
        <taxon>Linnemannia</taxon>
    </lineage>
</organism>